<organism evidence="1 2">
    <name type="scientific">Salegentibacter agarivorans</name>
    <dbReference type="NCBI Taxonomy" id="345907"/>
    <lineage>
        <taxon>Bacteria</taxon>
        <taxon>Pseudomonadati</taxon>
        <taxon>Bacteroidota</taxon>
        <taxon>Flavobacteriia</taxon>
        <taxon>Flavobacteriales</taxon>
        <taxon>Flavobacteriaceae</taxon>
        <taxon>Salegentibacter</taxon>
    </lineage>
</organism>
<dbReference type="InterPro" id="IPR036188">
    <property type="entry name" value="FAD/NAD-bd_sf"/>
</dbReference>
<dbReference type="EMBL" id="FOOH01000028">
    <property type="protein sequence ID" value="SFG11920.1"/>
    <property type="molecule type" value="Genomic_DNA"/>
</dbReference>
<accession>A0A1I2P8V6</accession>
<name>A0A1I2P8V6_9FLAO</name>
<dbReference type="AlphaFoldDB" id="A0A1I2P8V6"/>
<dbReference type="Pfam" id="PF05834">
    <property type="entry name" value="Lycopene_cycl"/>
    <property type="match status" value="1"/>
</dbReference>
<dbReference type="RefSeq" id="WP_093306095.1">
    <property type="nucleotide sequence ID" value="NZ_FOOH01000028.1"/>
</dbReference>
<dbReference type="Proteomes" id="UP000199116">
    <property type="component" value="Unassembled WGS sequence"/>
</dbReference>
<dbReference type="Gene3D" id="3.50.50.60">
    <property type="entry name" value="FAD/NAD(P)-binding domain"/>
    <property type="match status" value="1"/>
</dbReference>
<keyword evidence="2" id="KW-1185">Reference proteome</keyword>
<evidence type="ECO:0000313" key="2">
    <source>
        <dbReference type="Proteomes" id="UP000199116"/>
    </source>
</evidence>
<proteinExistence type="predicted"/>
<reference evidence="2" key="1">
    <citation type="submission" date="2016-10" db="EMBL/GenBank/DDBJ databases">
        <authorList>
            <person name="Varghese N."/>
            <person name="Submissions S."/>
        </authorList>
    </citation>
    <scope>NUCLEOTIDE SEQUENCE [LARGE SCALE GENOMIC DNA]</scope>
    <source>
        <strain evidence="2">DSM 23515</strain>
    </source>
</reference>
<gene>
    <name evidence="1" type="ORF">SAMN04488033_12829</name>
</gene>
<sequence length="378" mass="44004">MLGPVYFYVIIGGGLAGLQLARQLSRDVFFKGKKIAIIDSDFSIPVKTWCYWEKGSGKWDHLLTKSWNNGKFISSEENIELQLSPYSYKMIKAADYHQKLQEEIEESGDIEFITDEIQKIDPVTMKAKGRKTSYGATHFFDSRVDPSYLESKKHTTIFQHFKGWEVETEKPTFSPDSFTMMDYRIKYPGATAFTYILPFTERKALVEYTFFSPFLTEDKVYDEMLQKYFEKVLKTKDFTIKSTETGIIPMTDFPFNKANTKQITKIGTGGGWVKPSTGYSFKNTEKRINRIIKNIKSGKIPGENLINEKFRKYDAIFLDVLAQNNQKGEEIFTKFYTKNSPQDIFKYLDEETSVSEDLKIMFSLYSFDFVKSFFRKTF</sequence>
<dbReference type="SUPFAM" id="SSF51905">
    <property type="entry name" value="FAD/NAD(P)-binding domain"/>
    <property type="match status" value="1"/>
</dbReference>
<protein>
    <submittedName>
        <fullName evidence="1">Lycopene beta-cyclase</fullName>
    </submittedName>
</protein>
<evidence type="ECO:0000313" key="1">
    <source>
        <dbReference type="EMBL" id="SFG11920.1"/>
    </source>
</evidence>